<dbReference type="Gene3D" id="3.40.190.10">
    <property type="entry name" value="Periplasmic binding protein-like II"/>
    <property type="match status" value="2"/>
</dbReference>
<dbReference type="InterPro" id="IPR030678">
    <property type="entry name" value="Peptide/Ni-bd"/>
</dbReference>
<dbReference type="PIRSF" id="PIRSF002741">
    <property type="entry name" value="MppA"/>
    <property type="match status" value="1"/>
</dbReference>
<dbReference type="InterPro" id="IPR039424">
    <property type="entry name" value="SBP_5"/>
</dbReference>
<evidence type="ECO:0000256" key="1">
    <source>
        <dbReference type="ARBA" id="ARBA00004193"/>
    </source>
</evidence>
<dbReference type="PANTHER" id="PTHR30290">
    <property type="entry name" value="PERIPLASMIC BINDING COMPONENT OF ABC TRANSPORTER"/>
    <property type="match status" value="1"/>
</dbReference>
<evidence type="ECO:0000256" key="2">
    <source>
        <dbReference type="ARBA" id="ARBA00005695"/>
    </source>
</evidence>
<dbReference type="AlphaFoldDB" id="A0A6V7R684"/>
<evidence type="ECO:0000313" key="7">
    <source>
        <dbReference type="EMBL" id="CAD2072535.1"/>
    </source>
</evidence>
<dbReference type="RefSeq" id="WP_186084941.1">
    <property type="nucleotide sequence ID" value="NZ_BMDB01000001.1"/>
</dbReference>
<keyword evidence="4 5" id="KW-0732">Signal</keyword>
<protein>
    <submittedName>
        <fullName evidence="7">Heme-binding protein A</fullName>
    </submittedName>
</protein>
<comment type="subcellular location">
    <subcellularLocation>
        <location evidence="1">Cell membrane</location>
        <topology evidence="1">Lipid-anchor</topology>
    </subcellularLocation>
</comment>
<dbReference type="Gene3D" id="3.90.76.10">
    <property type="entry name" value="Dipeptide-binding Protein, Domain 1"/>
    <property type="match status" value="1"/>
</dbReference>
<keyword evidence="8" id="KW-1185">Reference proteome</keyword>
<gene>
    <name evidence="7" type="primary">hbpA_2</name>
    <name evidence="7" type="ORF">JEOSCH030_00307</name>
</gene>
<reference evidence="7 8" key="1">
    <citation type="submission" date="2020-07" db="EMBL/GenBank/DDBJ databases">
        <authorList>
            <person name="Criscuolo A."/>
        </authorList>
    </citation>
    <scope>NUCLEOTIDE SEQUENCE [LARGE SCALE GENOMIC DNA]</scope>
    <source>
        <strain evidence="8">CIP 111030</strain>
    </source>
</reference>
<dbReference type="Pfam" id="PF00496">
    <property type="entry name" value="SBP_bac_5"/>
    <property type="match status" value="1"/>
</dbReference>
<dbReference type="GO" id="GO:0015833">
    <property type="term" value="P:peptide transport"/>
    <property type="evidence" value="ECO:0007669"/>
    <property type="project" value="TreeGrafter"/>
</dbReference>
<dbReference type="CDD" id="cd08499">
    <property type="entry name" value="PBP2_Ylib_like"/>
    <property type="match status" value="1"/>
</dbReference>
<evidence type="ECO:0000313" key="8">
    <source>
        <dbReference type="Proteomes" id="UP000521032"/>
    </source>
</evidence>
<evidence type="ECO:0000256" key="4">
    <source>
        <dbReference type="ARBA" id="ARBA00022729"/>
    </source>
</evidence>
<sequence length="545" mass="61085">MKRILSILTIMVALVLAACSGGDSEEPTNNDLTLAMPADVVSLDPHGTNDTPSEQVRHLIYEGLVKQDENLDLQPSLATEWEQVDDLTWNFKLKEGVKFHDGSDMTAEDVKASFDRILDPAVASPRAYLLEMIDEIKIVSDYEVEITTKYPFSPFANNLTHGAGRIISKDLIDKDYQNAIDKTGTDVTLEDYYKEREAGSKAFEELASKIGGEVGTLLETEPSGTNYYQFDSRNPGEMTKLVRNESYHGDKVSIDSVTFKVVSETGARIAELESGQSQFAGSLQSSDRDRINGNEELVMSETTSASLAYLGFNTEVEPLNDKRVRQALAYAFDKEKIFNDVLNGSGTITNNYIKEGMIGETDDLKKYAYNLDKARELLAEAGYEDGFTIEFLSDDDSEVKDVGLYYQETLKELNIDLTIKQVEWGTFLEMASNGEQDMYYLGWSNATADPDNTFTPLFHTDSQGAGGNRMFYSDEKVDALILDGRKEKDPEKRQQIYEDIQDIIIEDMPMIPVRFSDKLNAYTSNLKDARIDVNDLLHLDKATLE</sequence>
<accession>A0A6V7R684</accession>
<proteinExistence type="inferred from homology"/>
<dbReference type="GO" id="GO:0043190">
    <property type="term" value="C:ATP-binding cassette (ABC) transporter complex"/>
    <property type="evidence" value="ECO:0007669"/>
    <property type="project" value="InterPro"/>
</dbReference>
<organism evidence="7 8">
    <name type="scientific">Phocicoccus schoeneichii</name>
    <dbReference type="NCBI Taxonomy" id="1812261"/>
    <lineage>
        <taxon>Bacteria</taxon>
        <taxon>Bacillati</taxon>
        <taxon>Bacillota</taxon>
        <taxon>Bacilli</taxon>
        <taxon>Bacillales</taxon>
        <taxon>Salinicoccaceae</taxon>
        <taxon>Phocicoccus</taxon>
    </lineage>
</organism>
<evidence type="ECO:0000259" key="6">
    <source>
        <dbReference type="Pfam" id="PF00496"/>
    </source>
</evidence>
<evidence type="ECO:0000256" key="3">
    <source>
        <dbReference type="ARBA" id="ARBA00022448"/>
    </source>
</evidence>
<dbReference type="PANTHER" id="PTHR30290:SF9">
    <property type="entry name" value="OLIGOPEPTIDE-BINDING PROTEIN APPA"/>
    <property type="match status" value="1"/>
</dbReference>
<dbReference type="InterPro" id="IPR023765">
    <property type="entry name" value="SBP_5_CS"/>
</dbReference>
<dbReference type="SUPFAM" id="SSF53850">
    <property type="entry name" value="Periplasmic binding protein-like II"/>
    <property type="match status" value="1"/>
</dbReference>
<dbReference type="GO" id="GO:0042597">
    <property type="term" value="C:periplasmic space"/>
    <property type="evidence" value="ECO:0007669"/>
    <property type="project" value="UniProtKB-ARBA"/>
</dbReference>
<comment type="caution">
    <text evidence="7">The sequence shown here is derived from an EMBL/GenBank/DDBJ whole genome shotgun (WGS) entry which is preliminary data.</text>
</comment>
<dbReference type="EMBL" id="CAJEWE010000006">
    <property type="protein sequence ID" value="CAD2072535.1"/>
    <property type="molecule type" value="Genomic_DNA"/>
</dbReference>
<dbReference type="Gene3D" id="3.10.105.10">
    <property type="entry name" value="Dipeptide-binding Protein, Domain 3"/>
    <property type="match status" value="1"/>
</dbReference>
<feature type="chain" id="PRO_5039666025" evidence="5">
    <location>
        <begin position="18"/>
        <end position="545"/>
    </location>
</feature>
<feature type="domain" description="Solute-binding protein family 5" evidence="6">
    <location>
        <begin position="73"/>
        <end position="463"/>
    </location>
</feature>
<dbReference type="PROSITE" id="PS51257">
    <property type="entry name" value="PROKAR_LIPOPROTEIN"/>
    <property type="match status" value="1"/>
</dbReference>
<dbReference type="InterPro" id="IPR000914">
    <property type="entry name" value="SBP_5_dom"/>
</dbReference>
<dbReference type="PROSITE" id="PS01040">
    <property type="entry name" value="SBP_BACTERIAL_5"/>
    <property type="match status" value="1"/>
</dbReference>
<feature type="signal peptide" evidence="5">
    <location>
        <begin position="1"/>
        <end position="17"/>
    </location>
</feature>
<name>A0A6V7R684_9BACL</name>
<dbReference type="GO" id="GO:1904680">
    <property type="term" value="F:peptide transmembrane transporter activity"/>
    <property type="evidence" value="ECO:0007669"/>
    <property type="project" value="TreeGrafter"/>
</dbReference>
<keyword evidence="3" id="KW-0813">Transport</keyword>
<comment type="similarity">
    <text evidence="2">Belongs to the bacterial solute-binding protein 5 family.</text>
</comment>
<dbReference type="Proteomes" id="UP000521032">
    <property type="component" value="Unassembled WGS sequence"/>
</dbReference>
<evidence type="ECO:0000256" key="5">
    <source>
        <dbReference type="SAM" id="SignalP"/>
    </source>
</evidence>